<gene>
    <name evidence="2" type="ORF">NCG91_20960</name>
</gene>
<dbReference type="EMBL" id="JAMQGR010000008">
    <property type="protein sequence ID" value="MCM2568083.1"/>
    <property type="molecule type" value="Genomic_DNA"/>
</dbReference>
<dbReference type="RefSeq" id="WP_251351049.1">
    <property type="nucleotide sequence ID" value="NZ_JAMQGR010000008.1"/>
</dbReference>
<evidence type="ECO:0000313" key="3">
    <source>
        <dbReference type="Proteomes" id="UP001202243"/>
    </source>
</evidence>
<dbReference type="PRINTS" id="PR01217">
    <property type="entry name" value="PRICHEXTENSN"/>
</dbReference>
<proteinExistence type="predicted"/>
<sequence length="414" mass="42432">MDICNKCKTGLWTVVSHCPYCGHAMAGAAKPAAAVPPPLAAPTPMPAPAPVAPPVAPKPPPVPVTPAPAPKAPPKPVPVPPAKPVPPQAAPKPVPAPVLPPAPAPATPVPPPPPRKWLRWLGAAAVLAAVIVYMNGKPGGKNESACNDAIDSGLKLVANGSLDGARQKLATAKNVCTGKSSAKADDLQAAIGKAGAASGSCQRGVRAIERHIDGHQLQSAARGIAALDADCAGAASVDSLRKQLARQQAAAASVLVGVRQALDGKDATAAGNGIARLEAIDREAAELPQLRAEVQALSAPASVVAPVPAPVETAPARVVPTEPAPARAVERTAVAERRPQETAPVDSGAAMRGEMAQAFLRDAERSLLEGKFDAAKTYLESARRVDPGNARIDNLSRRIRERERQVLQTETTIN</sequence>
<accession>A0ABT0WXU6</accession>
<keyword evidence="3" id="KW-1185">Reference proteome</keyword>
<evidence type="ECO:0000256" key="1">
    <source>
        <dbReference type="SAM" id="MobiDB-lite"/>
    </source>
</evidence>
<reference evidence="2 3" key="1">
    <citation type="submission" date="2022-06" db="EMBL/GenBank/DDBJ databases">
        <title>Janthinobacterium kumbetensis sp. nov., isolated from spring water in Turkey.</title>
        <authorList>
            <person name="Inan Bektas K."/>
            <person name="Belduz A.A."/>
            <person name="Canakci S."/>
            <person name="Nalcaoglu A."/>
            <person name="Ceylan E."/>
            <person name="Kati H."/>
        </authorList>
    </citation>
    <scope>NUCLEOTIDE SEQUENCE [LARGE SCALE GENOMIC DNA]</scope>
    <source>
        <strain evidence="2 3">GK</strain>
    </source>
</reference>
<feature type="region of interest" description="Disordered" evidence="1">
    <location>
        <begin position="38"/>
        <end position="98"/>
    </location>
</feature>
<evidence type="ECO:0000313" key="2">
    <source>
        <dbReference type="EMBL" id="MCM2568083.1"/>
    </source>
</evidence>
<name>A0ABT0WXU6_9BURK</name>
<protein>
    <submittedName>
        <fullName evidence="2">Uncharacterized protein</fullName>
    </submittedName>
</protein>
<dbReference type="Proteomes" id="UP001202243">
    <property type="component" value="Unassembled WGS sequence"/>
</dbReference>
<organism evidence="2 3">
    <name type="scientific">Janthinobacterium kumbetense</name>
    <dbReference type="NCBI Taxonomy" id="2950280"/>
    <lineage>
        <taxon>Bacteria</taxon>
        <taxon>Pseudomonadati</taxon>
        <taxon>Pseudomonadota</taxon>
        <taxon>Betaproteobacteria</taxon>
        <taxon>Burkholderiales</taxon>
        <taxon>Oxalobacteraceae</taxon>
        <taxon>Janthinobacterium</taxon>
    </lineage>
</organism>
<comment type="caution">
    <text evidence="2">The sequence shown here is derived from an EMBL/GenBank/DDBJ whole genome shotgun (WGS) entry which is preliminary data.</text>
</comment>